<evidence type="ECO:0000313" key="4">
    <source>
        <dbReference type="Proteomes" id="UP000661435"/>
    </source>
</evidence>
<evidence type="ECO:0000313" key="3">
    <source>
        <dbReference type="EMBL" id="MBC5733854.1"/>
    </source>
</evidence>
<keyword evidence="2" id="KW-0472">Membrane</keyword>
<evidence type="ECO:0000256" key="1">
    <source>
        <dbReference type="SAM" id="Coils"/>
    </source>
</evidence>
<accession>A0A8J6JEN9</accession>
<dbReference type="Proteomes" id="UP000661435">
    <property type="component" value="Unassembled WGS sequence"/>
</dbReference>
<feature type="coiled-coil region" evidence="1">
    <location>
        <begin position="93"/>
        <end position="134"/>
    </location>
</feature>
<proteinExistence type="predicted"/>
<gene>
    <name evidence="3" type="ORF">H8S57_08940</name>
</gene>
<dbReference type="AlphaFoldDB" id="A0A8J6JEN9"/>
<keyword evidence="1" id="KW-0175">Coiled coil</keyword>
<reference evidence="3" key="1">
    <citation type="submission" date="2020-08" db="EMBL/GenBank/DDBJ databases">
        <title>Genome public.</title>
        <authorList>
            <person name="Liu C."/>
            <person name="Sun Q."/>
        </authorList>
    </citation>
    <scope>NUCLEOTIDE SEQUENCE</scope>
    <source>
        <strain evidence="3">NSJ-51</strain>
    </source>
</reference>
<keyword evidence="2" id="KW-0812">Transmembrane</keyword>
<dbReference type="EMBL" id="JACOPP010000010">
    <property type="protein sequence ID" value="MBC5733854.1"/>
    <property type="molecule type" value="Genomic_DNA"/>
</dbReference>
<evidence type="ECO:0000256" key="2">
    <source>
        <dbReference type="SAM" id="Phobius"/>
    </source>
</evidence>
<feature type="transmembrane region" description="Helical" evidence="2">
    <location>
        <begin position="135"/>
        <end position="153"/>
    </location>
</feature>
<feature type="transmembrane region" description="Helical" evidence="2">
    <location>
        <begin position="173"/>
        <end position="194"/>
    </location>
</feature>
<keyword evidence="4" id="KW-1185">Reference proteome</keyword>
<feature type="transmembrane region" description="Helical" evidence="2">
    <location>
        <begin position="232"/>
        <end position="258"/>
    </location>
</feature>
<name>A0A8J6JEN9_9FIRM</name>
<sequence length="262" mass="29997">MDETGIRSISIKLKALYTDGFRHNYSDFFPLIVEIAKDDNNYSLDYLSENIEAARAMVEKDYIGGEKEFRGLYRPLSKLSDHINLEIGRYSYYSINEQQVKDLEKRNQTLQRDLRTATDELEKAQKTVSSMQTELIAVLSIFAAIVLAFSGNISFLGNTLSGIKEVCLFKTAFFVLLCGLIIFNSIFLMMYIVGKIIGRNIYARCKSENCTCGEDGAPACCGITRIRKRLPYVFWMNAILLIMVVVDVVLWCLNLNYWRMPF</sequence>
<comment type="caution">
    <text evidence="3">The sequence shown here is derived from an EMBL/GenBank/DDBJ whole genome shotgun (WGS) entry which is preliminary data.</text>
</comment>
<protein>
    <submittedName>
        <fullName evidence="3">Uncharacterized protein</fullName>
    </submittedName>
</protein>
<keyword evidence="2" id="KW-1133">Transmembrane helix</keyword>
<organism evidence="3 4">
    <name type="scientific">Lawsonibacter hominis</name>
    <dbReference type="NCBI Taxonomy" id="2763053"/>
    <lineage>
        <taxon>Bacteria</taxon>
        <taxon>Bacillati</taxon>
        <taxon>Bacillota</taxon>
        <taxon>Clostridia</taxon>
        <taxon>Eubacteriales</taxon>
        <taxon>Oscillospiraceae</taxon>
        <taxon>Lawsonibacter</taxon>
    </lineage>
</organism>